<evidence type="ECO:0000259" key="1">
    <source>
        <dbReference type="Pfam" id="PF13769"/>
    </source>
</evidence>
<evidence type="ECO:0000313" key="3">
    <source>
        <dbReference type="Proteomes" id="UP000611500"/>
    </source>
</evidence>
<dbReference type="Pfam" id="PF13769">
    <property type="entry name" value="Virulence_fact"/>
    <property type="match status" value="1"/>
</dbReference>
<proteinExistence type="predicted"/>
<dbReference type="EMBL" id="BNAP01000001">
    <property type="protein sequence ID" value="GHG81435.1"/>
    <property type="molecule type" value="Genomic_DNA"/>
</dbReference>
<dbReference type="InterPro" id="IPR025989">
    <property type="entry name" value="Virulence_F_dom"/>
</dbReference>
<organism evidence="2 3">
    <name type="scientific">Pseudodonghicola xiamenensis</name>
    <dbReference type="NCBI Taxonomy" id="337702"/>
    <lineage>
        <taxon>Bacteria</taxon>
        <taxon>Pseudomonadati</taxon>
        <taxon>Pseudomonadota</taxon>
        <taxon>Alphaproteobacteria</taxon>
        <taxon>Rhodobacterales</taxon>
        <taxon>Paracoccaceae</taxon>
        <taxon>Pseudodonghicola</taxon>
    </lineage>
</organism>
<name>A0A8J3MBQ7_9RHOB</name>
<evidence type="ECO:0000313" key="2">
    <source>
        <dbReference type="EMBL" id="GHG81435.1"/>
    </source>
</evidence>
<keyword evidence="3" id="KW-1185">Reference proteome</keyword>
<reference evidence="2" key="2">
    <citation type="submission" date="2020-09" db="EMBL/GenBank/DDBJ databases">
        <authorList>
            <person name="Sun Q."/>
            <person name="Zhou Y."/>
        </authorList>
    </citation>
    <scope>NUCLEOTIDE SEQUENCE</scope>
    <source>
        <strain evidence="2">CGMCC 1.7081</strain>
    </source>
</reference>
<dbReference type="Proteomes" id="UP000611500">
    <property type="component" value="Unassembled WGS sequence"/>
</dbReference>
<dbReference type="AlphaFoldDB" id="A0A8J3MBQ7"/>
<gene>
    <name evidence="2" type="ORF">GCM10010961_05470</name>
</gene>
<reference evidence="2" key="1">
    <citation type="journal article" date="2014" name="Int. J. Syst. Evol. Microbiol.">
        <title>Complete genome sequence of Corynebacterium casei LMG S-19264T (=DSM 44701T), isolated from a smear-ripened cheese.</title>
        <authorList>
            <consortium name="US DOE Joint Genome Institute (JGI-PGF)"/>
            <person name="Walter F."/>
            <person name="Albersmeier A."/>
            <person name="Kalinowski J."/>
            <person name="Ruckert C."/>
        </authorList>
    </citation>
    <scope>NUCLEOTIDE SEQUENCE</scope>
    <source>
        <strain evidence="2">CGMCC 1.7081</strain>
    </source>
</reference>
<protein>
    <recommendedName>
        <fullName evidence="1">Virulence factor domain-containing protein</fullName>
    </recommendedName>
</protein>
<sequence>MRMPEVTIVFWRDIPAQVIVGKGRRGAKKQLAERFEQAIDRAAMKAGAAGTDAYLADWRRAAPYSLTGEPEALAEAEAQRLEAEYDQNRLRALIGNDGWA</sequence>
<feature type="domain" description="Virulence factor" evidence="1">
    <location>
        <begin position="9"/>
        <end position="94"/>
    </location>
</feature>
<comment type="caution">
    <text evidence="2">The sequence shown here is derived from an EMBL/GenBank/DDBJ whole genome shotgun (WGS) entry which is preliminary data.</text>
</comment>
<accession>A0A8J3MBQ7</accession>